<dbReference type="Proteomes" id="UP000222564">
    <property type="component" value="Unassembled WGS sequence"/>
</dbReference>
<keyword evidence="1" id="KW-0812">Transmembrane</keyword>
<evidence type="ECO:0000313" key="2">
    <source>
        <dbReference type="EMBL" id="PHJ36857.1"/>
    </source>
</evidence>
<dbReference type="EMBL" id="AWQQ01000146">
    <property type="protein sequence ID" value="PHJ36857.1"/>
    <property type="molecule type" value="Genomic_DNA"/>
</dbReference>
<keyword evidence="1" id="KW-1133">Transmembrane helix</keyword>
<evidence type="ECO:0000313" key="3">
    <source>
        <dbReference type="Proteomes" id="UP000222564"/>
    </source>
</evidence>
<protein>
    <submittedName>
        <fullName evidence="2">Uncharacterized protein</fullName>
    </submittedName>
</protein>
<comment type="caution">
    <text evidence="2">The sequence shown here is derived from an EMBL/GenBank/DDBJ whole genome shotgun (WGS) entry which is preliminary data.</text>
</comment>
<keyword evidence="1" id="KW-0472">Membrane</keyword>
<dbReference type="NCBIfam" id="TIGR02532">
    <property type="entry name" value="IV_pilin_GFxxxE"/>
    <property type="match status" value="1"/>
</dbReference>
<accession>A0A2C6M3Y7</accession>
<proteinExistence type="predicted"/>
<dbReference type="PROSITE" id="PS00409">
    <property type="entry name" value="PROKAR_NTER_METHYL"/>
    <property type="match status" value="1"/>
</dbReference>
<dbReference type="Pfam" id="PF07963">
    <property type="entry name" value="N_methyl"/>
    <property type="match status" value="1"/>
</dbReference>
<name>A0A2C6M3Y7_9FIRM</name>
<keyword evidence="3" id="KW-1185">Reference proteome</keyword>
<organism evidence="2 3">
    <name type="scientific">Desulforamulus profundi</name>
    <dbReference type="NCBI Taxonomy" id="1383067"/>
    <lineage>
        <taxon>Bacteria</taxon>
        <taxon>Bacillati</taxon>
        <taxon>Bacillota</taxon>
        <taxon>Clostridia</taxon>
        <taxon>Eubacteriales</taxon>
        <taxon>Peptococcaceae</taxon>
        <taxon>Desulforamulus</taxon>
    </lineage>
</organism>
<feature type="transmembrane region" description="Helical" evidence="1">
    <location>
        <begin position="20"/>
        <end position="44"/>
    </location>
</feature>
<dbReference type="RefSeq" id="WP_099084123.1">
    <property type="nucleotide sequence ID" value="NZ_AWQQ01000146.1"/>
</dbReference>
<dbReference type="OrthoDB" id="9892483at2"/>
<dbReference type="AlphaFoldDB" id="A0A2C6M3Y7"/>
<reference evidence="2 3" key="1">
    <citation type="submission" date="2013-09" db="EMBL/GenBank/DDBJ databases">
        <title>Biodegradation of hydrocarbons in the deep terrestrial subsurface : characterization of a microbial consortium composed of two Desulfotomaculum species originating from a deep geological formation.</title>
        <authorList>
            <person name="Aullo T."/>
            <person name="Berlendis S."/>
            <person name="Lascourreges J.-F."/>
            <person name="Dessort D."/>
            <person name="Saint-Laurent S."/>
            <person name="Schraauwers B."/>
            <person name="Mas J."/>
            <person name="Magot M."/>
            <person name="Ranchou-Peyruse A."/>
        </authorList>
    </citation>
    <scope>NUCLEOTIDE SEQUENCE [LARGE SCALE GENOMIC DNA]</scope>
    <source>
        <strain evidence="2 3">Bs107</strain>
    </source>
</reference>
<dbReference type="InterPro" id="IPR012902">
    <property type="entry name" value="N_methyl_site"/>
</dbReference>
<sequence>MLNVKSRLSEKKGLTLVEILVATSLLAMVILAVSNVLITGLVAANSAKEQTIAVNLAQAIMEERLATADPGNSVPRTPIDQKPGFENYKGYYYEVAVDNKAVIKSSNGTTNDTNFYSITVKVYYLDQNNNQPKNTVSLYTIKRKG</sequence>
<gene>
    <name evidence="2" type="ORF">P378_19780</name>
</gene>
<evidence type="ECO:0000256" key="1">
    <source>
        <dbReference type="SAM" id="Phobius"/>
    </source>
</evidence>